<dbReference type="PANTHER" id="PTHR30537">
    <property type="entry name" value="HTH-TYPE TRANSCRIPTIONAL REGULATOR"/>
    <property type="match status" value="1"/>
</dbReference>
<dbReference type="Gene3D" id="3.40.190.290">
    <property type="match status" value="1"/>
</dbReference>
<sequence>MSRENLADLQAFALVAREKSFARAAAKLGLSRSALSHTINALEKRLGIRLLTRTTRSVSTTDAGARLLATLEPRLADIEAELTALTEFREKPAGMVRISAADYAINMLLWTKLMPLLKSNPDIQLELNMNYGLIDIVAEGFDAGVRAGNLIAKDMVAILISPNEQLVVAAAPEYLAQNGTPTTPDELTHHSCINLRLPTYGGLAVWGLEKEGKAVNVRVDGRVIVNSTFMVLEATLEGLGIGYIPLKLAEPHFQSGRLVPLLQEWWASYDAYLYYPKRRQTSSAFAAVLDALRVSPPRKRTTR</sequence>
<keyword evidence="2" id="KW-0805">Transcription regulation</keyword>
<dbReference type="PROSITE" id="PS50931">
    <property type="entry name" value="HTH_LYSR"/>
    <property type="match status" value="1"/>
</dbReference>
<dbReference type="RefSeq" id="WP_066421088.1">
    <property type="nucleotide sequence ID" value="NZ_JTJU01000006.1"/>
</dbReference>
<dbReference type="InterPro" id="IPR036390">
    <property type="entry name" value="WH_DNA-bd_sf"/>
</dbReference>
<dbReference type="InterPro" id="IPR036388">
    <property type="entry name" value="WH-like_DNA-bd_sf"/>
</dbReference>
<organism evidence="6 7">
    <name type="scientific">Gallibacterium salpingitidis</name>
    <dbReference type="NCBI Taxonomy" id="505341"/>
    <lineage>
        <taxon>Bacteria</taxon>
        <taxon>Pseudomonadati</taxon>
        <taxon>Pseudomonadota</taxon>
        <taxon>Gammaproteobacteria</taxon>
        <taxon>Pasteurellales</taxon>
        <taxon>Pasteurellaceae</taxon>
        <taxon>Gallibacterium</taxon>
    </lineage>
</organism>
<reference evidence="6 7" key="1">
    <citation type="submission" date="2014-11" db="EMBL/GenBank/DDBJ databases">
        <title>Pan-genome of Gallibacterium spp.</title>
        <authorList>
            <person name="Kudirkiene E."/>
            <person name="Bojesen A.M."/>
        </authorList>
    </citation>
    <scope>NUCLEOTIDE SEQUENCE [LARGE SCALE GENOMIC DNA]</scope>
    <source>
        <strain evidence="6 7">18469/18</strain>
    </source>
</reference>
<evidence type="ECO:0000313" key="7">
    <source>
        <dbReference type="Proteomes" id="UP000092527"/>
    </source>
</evidence>
<keyword evidence="3" id="KW-0238">DNA-binding</keyword>
<name>A0AB36E5J8_9PAST</name>
<gene>
    <name evidence="6" type="ORF">QV09_00850</name>
</gene>
<dbReference type="CDD" id="cd08474">
    <property type="entry name" value="PBP2_CrgA_like_5"/>
    <property type="match status" value="1"/>
</dbReference>
<dbReference type="InterPro" id="IPR005119">
    <property type="entry name" value="LysR_subst-bd"/>
</dbReference>
<evidence type="ECO:0000313" key="6">
    <source>
        <dbReference type="EMBL" id="OBX11911.1"/>
    </source>
</evidence>
<protein>
    <submittedName>
        <fullName evidence="6">LysR family transcriptional regulator</fullName>
    </submittedName>
</protein>
<dbReference type="EMBL" id="JTJU01000006">
    <property type="protein sequence ID" value="OBX11911.1"/>
    <property type="molecule type" value="Genomic_DNA"/>
</dbReference>
<proteinExistence type="inferred from homology"/>
<dbReference type="PRINTS" id="PR00039">
    <property type="entry name" value="HTHLYSR"/>
</dbReference>
<dbReference type="AlphaFoldDB" id="A0AB36E5J8"/>
<dbReference type="FunFam" id="1.10.10.10:FF:000001">
    <property type="entry name" value="LysR family transcriptional regulator"/>
    <property type="match status" value="1"/>
</dbReference>
<accession>A0AB36E5J8</accession>
<dbReference type="GO" id="GO:0043565">
    <property type="term" value="F:sequence-specific DNA binding"/>
    <property type="evidence" value="ECO:0007669"/>
    <property type="project" value="TreeGrafter"/>
</dbReference>
<dbReference type="InterPro" id="IPR000847">
    <property type="entry name" value="LysR_HTH_N"/>
</dbReference>
<dbReference type="GO" id="GO:0003700">
    <property type="term" value="F:DNA-binding transcription factor activity"/>
    <property type="evidence" value="ECO:0007669"/>
    <property type="project" value="InterPro"/>
</dbReference>
<evidence type="ECO:0000256" key="3">
    <source>
        <dbReference type="ARBA" id="ARBA00023125"/>
    </source>
</evidence>
<comment type="caution">
    <text evidence="6">The sequence shown here is derived from an EMBL/GenBank/DDBJ whole genome shotgun (WGS) entry which is preliminary data.</text>
</comment>
<dbReference type="Proteomes" id="UP000092527">
    <property type="component" value="Unassembled WGS sequence"/>
</dbReference>
<evidence type="ECO:0000256" key="4">
    <source>
        <dbReference type="ARBA" id="ARBA00023163"/>
    </source>
</evidence>
<feature type="domain" description="HTH lysR-type" evidence="5">
    <location>
        <begin position="4"/>
        <end position="61"/>
    </location>
</feature>
<dbReference type="SUPFAM" id="SSF53850">
    <property type="entry name" value="Periplasmic binding protein-like II"/>
    <property type="match status" value="1"/>
</dbReference>
<comment type="similarity">
    <text evidence="1">Belongs to the LysR transcriptional regulatory family.</text>
</comment>
<evidence type="ECO:0000256" key="1">
    <source>
        <dbReference type="ARBA" id="ARBA00009437"/>
    </source>
</evidence>
<evidence type="ECO:0000256" key="2">
    <source>
        <dbReference type="ARBA" id="ARBA00023015"/>
    </source>
</evidence>
<dbReference type="PANTHER" id="PTHR30537:SF1">
    <property type="entry name" value="HTH-TYPE TRANSCRIPTIONAL REGULATOR PGRR"/>
    <property type="match status" value="1"/>
</dbReference>
<evidence type="ECO:0000259" key="5">
    <source>
        <dbReference type="PROSITE" id="PS50931"/>
    </source>
</evidence>
<dbReference type="Pfam" id="PF00126">
    <property type="entry name" value="HTH_1"/>
    <property type="match status" value="1"/>
</dbReference>
<dbReference type="Pfam" id="PF03466">
    <property type="entry name" value="LysR_substrate"/>
    <property type="match status" value="1"/>
</dbReference>
<keyword evidence="4" id="KW-0804">Transcription</keyword>
<dbReference type="Gene3D" id="1.10.10.10">
    <property type="entry name" value="Winged helix-like DNA-binding domain superfamily/Winged helix DNA-binding domain"/>
    <property type="match status" value="1"/>
</dbReference>
<dbReference type="InterPro" id="IPR058163">
    <property type="entry name" value="LysR-type_TF_proteobact-type"/>
</dbReference>
<dbReference type="SUPFAM" id="SSF46785">
    <property type="entry name" value="Winged helix' DNA-binding domain"/>
    <property type="match status" value="1"/>
</dbReference>
<dbReference type="GO" id="GO:0006351">
    <property type="term" value="P:DNA-templated transcription"/>
    <property type="evidence" value="ECO:0007669"/>
    <property type="project" value="TreeGrafter"/>
</dbReference>